<dbReference type="PANTHER" id="PTHR31187:SF1">
    <property type="entry name" value="ADP,ATP CARRIER PROTEIN 1"/>
    <property type="match status" value="1"/>
</dbReference>
<feature type="non-terminal residue" evidence="11">
    <location>
        <position position="1"/>
    </location>
</feature>
<dbReference type="Proteomes" id="UP000218775">
    <property type="component" value="Unassembled WGS sequence"/>
</dbReference>
<dbReference type="GO" id="GO:0005471">
    <property type="term" value="F:ATP:ADP antiporter activity"/>
    <property type="evidence" value="ECO:0007669"/>
    <property type="project" value="InterPro"/>
</dbReference>
<evidence type="ECO:0000256" key="3">
    <source>
        <dbReference type="ARBA" id="ARBA00022448"/>
    </source>
</evidence>
<evidence type="ECO:0000256" key="8">
    <source>
        <dbReference type="ARBA" id="ARBA00023136"/>
    </source>
</evidence>
<evidence type="ECO:0000256" key="9">
    <source>
        <dbReference type="RuleBase" id="RU363121"/>
    </source>
</evidence>
<comment type="caution">
    <text evidence="11">The sequence shown here is derived from an EMBL/GenBank/DDBJ whole genome shotgun (WGS) entry which is preliminary data.</text>
</comment>
<evidence type="ECO:0000256" key="7">
    <source>
        <dbReference type="ARBA" id="ARBA00022989"/>
    </source>
</evidence>
<organism evidence="11 12">
    <name type="scientific">Aerophobetes bacterium</name>
    <dbReference type="NCBI Taxonomy" id="2030807"/>
    <lineage>
        <taxon>Bacteria</taxon>
        <taxon>Candidatus Aerophobota</taxon>
    </lineage>
</organism>
<evidence type="ECO:0000256" key="5">
    <source>
        <dbReference type="ARBA" id="ARBA00022741"/>
    </source>
</evidence>
<sequence>GYIAAMGTSPLMLAVIFGAAQNIASKSSKYTFFDPTKEMAYIPLDEEQKVKGKAAVDVVGARMGKSGGSLLVMVMLSVSGGVVESITPVAAVIMIVVIGVWIVAAKSLSQQFTTLSKQRDDEELAAQAELDAQEAQEAKPEFETAKT</sequence>
<dbReference type="InterPro" id="IPR004667">
    <property type="entry name" value="ADP_ATP_car_bac_type"/>
</dbReference>
<dbReference type="GO" id="GO:0016020">
    <property type="term" value="C:membrane"/>
    <property type="evidence" value="ECO:0007669"/>
    <property type="project" value="UniProtKB-SubCell"/>
</dbReference>
<name>A0A2A4X6P7_UNCAE</name>
<feature type="region of interest" description="Disordered" evidence="10">
    <location>
        <begin position="123"/>
        <end position="147"/>
    </location>
</feature>
<keyword evidence="3 9" id="KW-0813">Transport</keyword>
<dbReference type="EMBL" id="NVUK01000013">
    <property type="protein sequence ID" value="PCI77799.1"/>
    <property type="molecule type" value="Genomic_DNA"/>
</dbReference>
<dbReference type="Pfam" id="PF03219">
    <property type="entry name" value="TLC"/>
    <property type="match status" value="1"/>
</dbReference>
<proteinExistence type="inferred from homology"/>
<feature type="compositionally biased region" description="Basic and acidic residues" evidence="10">
    <location>
        <begin position="136"/>
        <end position="147"/>
    </location>
</feature>
<evidence type="ECO:0000313" key="12">
    <source>
        <dbReference type="Proteomes" id="UP000218775"/>
    </source>
</evidence>
<evidence type="ECO:0000256" key="10">
    <source>
        <dbReference type="SAM" id="MobiDB-lite"/>
    </source>
</evidence>
<dbReference type="GO" id="GO:0005524">
    <property type="term" value="F:ATP binding"/>
    <property type="evidence" value="ECO:0007669"/>
    <property type="project" value="UniProtKB-KW"/>
</dbReference>
<evidence type="ECO:0000313" key="11">
    <source>
        <dbReference type="EMBL" id="PCI77799.1"/>
    </source>
</evidence>
<keyword evidence="8 9" id="KW-0472">Membrane</keyword>
<gene>
    <name evidence="11" type="ORF">COB21_02700</name>
</gene>
<keyword evidence="7 9" id="KW-1133">Transmembrane helix</keyword>
<evidence type="ECO:0000256" key="1">
    <source>
        <dbReference type="ARBA" id="ARBA00004141"/>
    </source>
</evidence>
<dbReference type="PANTHER" id="PTHR31187">
    <property type="match status" value="1"/>
</dbReference>
<comment type="caution">
    <text evidence="9">Lacks conserved residue(s) required for the propagation of feature annotation.</text>
</comment>
<evidence type="ECO:0000256" key="2">
    <source>
        <dbReference type="ARBA" id="ARBA00007127"/>
    </source>
</evidence>
<keyword evidence="5 9" id="KW-0547">Nucleotide-binding</keyword>
<comment type="similarity">
    <text evidence="2 9">Belongs to the ADP/ATP translocase tlc family.</text>
</comment>
<evidence type="ECO:0000256" key="4">
    <source>
        <dbReference type="ARBA" id="ARBA00022692"/>
    </source>
</evidence>
<dbReference type="AlphaFoldDB" id="A0A2A4X6P7"/>
<keyword evidence="6 9" id="KW-0067">ATP-binding</keyword>
<reference evidence="12" key="1">
    <citation type="submission" date="2017-08" db="EMBL/GenBank/DDBJ databases">
        <title>A dynamic microbial community with high functional redundancy inhabits the cold, oxic subseafloor aquifer.</title>
        <authorList>
            <person name="Tully B.J."/>
            <person name="Wheat C.G."/>
            <person name="Glazer B.T."/>
            <person name="Huber J.A."/>
        </authorList>
    </citation>
    <scope>NUCLEOTIDE SEQUENCE [LARGE SCALE GENOMIC DNA]</scope>
</reference>
<protein>
    <recommendedName>
        <fullName evidence="9">ADP,ATP carrier protein</fullName>
    </recommendedName>
</protein>
<feature type="transmembrane region" description="Helical" evidence="9">
    <location>
        <begin position="89"/>
        <end position="109"/>
    </location>
</feature>
<keyword evidence="4 9" id="KW-0812">Transmembrane</keyword>
<evidence type="ECO:0000256" key="6">
    <source>
        <dbReference type="ARBA" id="ARBA00022840"/>
    </source>
</evidence>
<comment type="subcellular location">
    <subcellularLocation>
        <location evidence="1 9">Membrane</location>
        <topology evidence="1 9">Multi-pass membrane protein</topology>
    </subcellularLocation>
</comment>
<feature type="compositionally biased region" description="Low complexity" evidence="10">
    <location>
        <begin position="125"/>
        <end position="135"/>
    </location>
</feature>
<accession>A0A2A4X6P7</accession>